<dbReference type="Proteomes" id="UP000001073">
    <property type="component" value="Chromosome 15"/>
</dbReference>
<gene>
    <name evidence="2" type="primary">CCKBR</name>
</gene>
<reference evidence="2 3" key="1">
    <citation type="submission" date="2012-10" db="EMBL/GenBank/DDBJ databases">
        <authorList>
            <consortium name="Gibbon Genome Sequencing Consortium"/>
        </authorList>
    </citation>
    <scope>NUCLEOTIDE SEQUENCE [LARGE SCALE GENOMIC DNA]</scope>
</reference>
<evidence type="ECO:0000256" key="1">
    <source>
        <dbReference type="SAM" id="MobiDB-lite"/>
    </source>
</evidence>
<dbReference type="GeneTree" id="ENSGT01150000287032"/>
<dbReference type="GO" id="GO:0016020">
    <property type="term" value="C:membrane"/>
    <property type="evidence" value="ECO:0007669"/>
    <property type="project" value="InterPro"/>
</dbReference>
<dbReference type="GO" id="GO:0015054">
    <property type="term" value="F:gastrin receptor activity"/>
    <property type="evidence" value="ECO:0007669"/>
    <property type="project" value="InterPro"/>
</dbReference>
<evidence type="ECO:0000313" key="3">
    <source>
        <dbReference type="Proteomes" id="UP000001073"/>
    </source>
</evidence>
<dbReference type="AlphaFoldDB" id="A0A2I3HH89"/>
<reference evidence="2" key="2">
    <citation type="submission" date="2025-08" db="UniProtKB">
        <authorList>
            <consortium name="Ensembl"/>
        </authorList>
    </citation>
    <scope>IDENTIFICATION</scope>
</reference>
<accession>A0A2I3HH89</accession>
<name>A0A2I3HH89_NOMLE</name>
<dbReference type="InterPro" id="IPR000314">
    <property type="entry name" value="Gastrin_rcpt"/>
</dbReference>
<sequence>MELLKLNRSVQGTGPGPGASLCRPGAPLLNSSSVGNLSCEPPRIRGAGTRDRTNTDLPNTRRRTELSQSSESPGLMPVFLSPRKMMR</sequence>
<reference evidence="2" key="3">
    <citation type="submission" date="2025-09" db="UniProtKB">
        <authorList>
            <consortium name="Ensembl"/>
        </authorList>
    </citation>
    <scope>IDENTIFICATION</scope>
</reference>
<organism evidence="2 3">
    <name type="scientific">Nomascus leucogenys</name>
    <name type="common">Northern white-cheeked gibbon</name>
    <name type="synonym">Hylobates leucogenys</name>
    <dbReference type="NCBI Taxonomy" id="61853"/>
    <lineage>
        <taxon>Eukaryota</taxon>
        <taxon>Metazoa</taxon>
        <taxon>Chordata</taxon>
        <taxon>Craniata</taxon>
        <taxon>Vertebrata</taxon>
        <taxon>Euteleostomi</taxon>
        <taxon>Mammalia</taxon>
        <taxon>Eutheria</taxon>
        <taxon>Euarchontoglires</taxon>
        <taxon>Primates</taxon>
        <taxon>Haplorrhini</taxon>
        <taxon>Catarrhini</taxon>
        <taxon>Hylobatidae</taxon>
        <taxon>Nomascus</taxon>
    </lineage>
</organism>
<protein>
    <submittedName>
        <fullName evidence="2">Cholecystokinin B receptor</fullName>
    </submittedName>
</protein>
<evidence type="ECO:0000313" key="2">
    <source>
        <dbReference type="Ensembl" id="ENSNLEP00000042831.1"/>
    </source>
</evidence>
<feature type="region of interest" description="Disordered" evidence="1">
    <location>
        <begin position="1"/>
        <end position="87"/>
    </location>
</feature>
<dbReference type="PRINTS" id="PR00527">
    <property type="entry name" value="GASTRINR"/>
</dbReference>
<dbReference type="Ensembl" id="ENSNLET00000045414.1">
    <property type="protein sequence ID" value="ENSNLEP00000042831.1"/>
    <property type="gene ID" value="ENSNLEG00000017397.2"/>
</dbReference>
<keyword evidence="3" id="KW-1185">Reference proteome</keyword>
<proteinExistence type="predicted"/>
<dbReference type="EMBL" id="ADFV01111963">
    <property type="status" value="NOT_ANNOTATED_CDS"/>
    <property type="molecule type" value="Genomic_DNA"/>
</dbReference>